<organism evidence="1">
    <name type="scientific">Cucumis melo</name>
    <name type="common">Muskmelon</name>
    <dbReference type="NCBI Taxonomy" id="3656"/>
    <lineage>
        <taxon>Eukaryota</taxon>
        <taxon>Viridiplantae</taxon>
        <taxon>Streptophyta</taxon>
        <taxon>Embryophyta</taxon>
        <taxon>Tracheophyta</taxon>
        <taxon>Spermatophyta</taxon>
        <taxon>Magnoliopsida</taxon>
        <taxon>eudicotyledons</taxon>
        <taxon>Gunneridae</taxon>
        <taxon>Pentapetalae</taxon>
        <taxon>rosids</taxon>
        <taxon>fabids</taxon>
        <taxon>Cucurbitales</taxon>
        <taxon>Cucurbitaceae</taxon>
        <taxon>Benincaseae</taxon>
        <taxon>Cucumis</taxon>
    </lineage>
</organism>
<protein>
    <submittedName>
        <fullName evidence="1">Uncharacterized protein</fullName>
    </submittedName>
</protein>
<dbReference type="Gramene" id="MELO3C000545.2.1">
    <property type="protein sequence ID" value="MELO3C000545.2.1"/>
    <property type="gene ID" value="MELO3C000545.2"/>
</dbReference>
<sequence>MMFRESPWAKVGVLWVTVSVYEADYPKMERMASRWSVAANEDRVGCGRDWWR</sequence>
<dbReference type="AlphaFoldDB" id="A0A9I9CCC1"/>
<evidence type="ECO:0000313" key="1">
    <source>
        <dbReference type="EnsemblPlants" id="MELO3C000545.2.1"/>
    </source>
</evidence>
<name>A0A9I9CCC1_CUCME</name>
<dbReference type="EnsemblPlants" id="MELO3C000545.2.1">
    <property type="protein sequence ID" value="MELO3C000545.2.1"/>
    <property type="gene ID" value="MELO3C000545.2"/>
</dbReference>
<proteinExistence type="predicted"/>
<reference evidence="1" key="1">
    <citation type="submission" date="2023-03" db="UniProtKB">
        <authorList>
            <consortium name="EnsemblPlants"/>
        </authorList>
    </citation>
    <scope>IDENTIFICATION</scope>
</reference>
<accession>A0A9I9CCC1</accession>